<dbReference type="Pfam" id="PF05997">
    <property type="entry name" value="Nop52"/>
    <property type="match status" value="1"/>
</dbReference>
<dbReference type="PANTHER" id="PTHR13026:SF0">
    <property type="entry name" value="RIBOSOMAL RNA PROCESSING 1B"/>
    <property type="match status" value="1"/>
</dbReference>
<protein>
    <submittedName>
        <fullName evidence="6">Uncharacterized protein</fullName>
    </submittedName>
</protein>
<evidence type="ECO:0000256" key="5">
    <source>
        <dbReference type="SAM" id="MobiDB-lite"/>
    </source>
</evidence>
<keyword evidence="3" id="KW-0698">rRNA processing</keyword>
<evidence type="ECO:0000256" key="2">
    <source>
        <dbReference type="ARBA" id="ARBA00006374"/>
    </source>
</evidence>
<evidence type="ECO:0000313" key="7">
    <source>
        <dbReference type="Proteomes" id="UP000825729"/>
    </source>
</evidence>
<dbReference type="AlphaFoldDB" id="A0AAV7F5W7"/>
<comment type="subcellular location">
    <subcellularLocation>
        <location evidence="1">Nucleus</location>
    </subcellularLocation>
</comment>
<feature type="region of interest" description="Disordered" evidence="5">
    <location>
        <begin position="207"/>
        <end position="249"/>
    </location>
</feature>
<gene>
    <name evidence="6" type="ORF">H6P81_000881</name>
</gene>
<evidence type="ECO:0000256" key="3">
    <source>
        <dbReference type="ARBA" id="ARBA00022552"/>
    </source>
</evidence>
<dbReference type="PANTHER" id="PTHR13026">
    <property type="entry name" value="NNP-1 PROTEIN NOVEL NUCLEAR PROTEIN 1 NOP52"/>
    <property type="match status" value="1"/>
</dbReference>
<dbReference type="GO" id="GO:0006364">
    <property type="term" value="P:rRNA processing"/>
    <property type="evidence" value="ECO:0007669"/>
    <property type="project" value="UniProtKB-KW"/>
</dbReference>
<accession>A0AAV7F5W7</accession>
<dbReference type="Proteomes" id="UP000825729">
    <property type="component" value="Unassembled WGS sequence"/>
</dbReference>
<comment type="similarity">
    <text evidence="2">Belongs to the RRP1 family.</text>
</comment>
<dbReference type="InterPro" id="IPR010301">
    <property type="entry name" value="RRP1"/>
</dbReference>
<reference evidence="6 7" key="1">
    <citation type="submission" date="2021-07" db="EMBL/GenBank/DDBJ databases">
        <title>The Aristolochia fimbriata genome: insights into angiosperm evolution, floral development and chemical biosynthesis.</title>
        <authorList>
            <person name="Jiao Y."/>
        </authorList>
    </citation>
    <scope>NUCLEOTIDE SEQUENCE [LARGE SCALE GENOMIC DNA]</scope>
    <source>
        <strain evidence="6">IBCAS-2021</strain>
        <tissue evidence="6">Leaf</tissue>
    </source>
</reference>
<comment type="caution">
    <text evidence="6">The sequence shown here is derived from an EMBL/GenBank/DDBJ whole genome shotgun (WGS) entry which is preliminary data.</text>
</comment>
<dbReference type="GO" id="GO:0030688">
    <property type="term" value="C:preribosome, small subunit precursor"/>
    <property type="evidence" value="ECO:0007669"/>
    <property type="project" value="InterPro"/>
</dbReference>
<organism evidence="6 7">
    <name type="scientific">Aristolochia fimbriata</name>
    <name type="common">White veined hardy Dutchman's pipe vine</name>
    <dbReference type="NCBI Taxonomy" id="158543"/>
    <lineage>
        <taxon>Eukaryota</taxon>
        <taxon>Viridiplantae</taxon>
        <taxon>Streptophyta</taxon>
        <taxon>Embryophyta</taxon>
        <taxon>Tracheophyta</taxon>
        <taxon>Spermatophyta</taxon>
        <taxon>Magnoliopsida</taxon>
        <taxon>Magnoliidae</taxon>
        <taxon>Piperales</taxon>
        <taxon>Aristolochiaceae</taxon>
        <taxon>Aristolochia</taxon>
    </lineage>
</organism>
<feature type="region of interest" description="Disordered" evidence="5">
    <location>
        <begin position="280"/>
        <end position="390"/>
    </location>
</feature>
<evidence type="ECO:0000256" key="1">
    <source>
        <dbReference type="ARBA" id="ARBA00004123"/>
    </source>
</evidence>
<name>A0AAV7F5W7_ARIFI</name>
<dbReference type="EMBL" id="JAINDJ010000002">
    <property type="protein sequence ID" value="KAG9456373.1"/>
    <property type="molecule type" value="Genomic_DNA"/>
</dbReference>
<sequence length="390" mass="43549">MDDALPGSSIARRLASCDKHIRDKALRSLGKWLAAHTDVKDEEFRWIWKGLFYCVWHADKQPVQVMLINRLASLVVSLDTSISIRYFEVFLLTMRREWSGIDFLRTHLDQKKKGDSDSHVEIENLAFIALKMGFAKKFFELASAPETLQGNRKFLFSLHEDFLKLERDFHKSGIEVSALEAKVVADSNVLSYDKVEPFLENVNSLANEDSKKNKKRKKASKQVLENGGEKVDNGDEPNDSLTDNGNPITLDESVISNLQKQFEKAAAEAGMDMDAIFVPMPTGPVNATSSKKRRRAKSMDGTDGKQASAQQSDDEVEGGNEVGKSGDKSSKKVRFAMKKNLVWKPHSPLPPQSLRLPPSATPRGSALKKGVPPGPISENPAVKKKMKQKW</sequence>
<evidence type="ECO:0000256" key="4">
    <source>
        <dbReference type="ARBA" id="ARBA00023242"/>
    </source>
</evidence>
<dbReference type="GO" id="GO:0005634">
    <property type="term" value="C:nucleus"/>
    <property type="evidence" value="ECO:0007669"/>
    <property type="project" value="UniProtKB-SubCell"/>
</dbReference>
<evidence type="ECO:0000313" key="6">
    <source>
        <dbReference type="EMBL" id="KAG9456373.1"/>
    </source>
</evidence>
<keyword evidence="4" id="KW-0539">Nucleus</keyword>
<proteinExistence type="inferred from homology"/>
<keyword evidence="7" id="KW-1185">Reference proteome</keyword>